<keyword evidence="2" id="KW-1185">Reference proteome</keyword>
<accession>A0A2S6N5J6</accession>
<protein>
    <recommendedName>
        <fullName evidence="3">Pilus assembly protein TadE</fullName>
    </recommendedName>
</protein>
<gene>
    <name evidence="1" type="ORF">CCR94_14730</name>
</gene>
<sequence length="246" mass="25547">MEFAFILPMMLVLYFGLAVLGQGLEVGRKVQLASRTLADLTSQQLPSSATGAAADGNCPANSSTPCVSDGDLTDFYAGAQLVLTPFGTTTLSATVSEVIFDNLTATNTSGCCKARVVWSAGFGASPTLRACGVAGLTAVANGTNGAAVMPRGNYPSGGEGAYVASGTANTTDYYLIVADVTYQFQPGYDFKLFNWSGNANGGTGYTIAHTTYMTPRNGATTAIQWTRSGTVANYRNCTSGTDYYVP</sequence>
<dbReference type="EMBL" id="NHSJ01000087">
    <property type="protein sequence ID" value="PPQ29886.1"/>
    <property type="molecule type" value="Genomic_DNA"/>
</dbReference>
<evidence type="ECO:0000313" key="1">
    <source>
        <dbReference type="EMBL" id="PPQ29886.1"/>
    </source>
</evidence>
<reference evidence="1 2" key="1">
    <citation type="journal article" date="2018" name="Arch. Microbiol.">
        <title>New insights into the metabolic potential of the phototrophic purple bacterium Rhodopila globiformis DSM 161(T) from its draft genome sequence and evidence for a vanadium-dependent nitrogenase.</title>
        <authorList>
            <person name="Imhoff J.F."/>
            <person name="Rahn T."/>
            <person name="Kunzel S."/>
            <person name="Neulinger S.C."/>
        </authorList>
    </citation>
    <scope>NUCLEOTIDE SEQUENCE [LARGE SCALE GENOMIC DNA]</scope>
    <source>
        <strain evidence="1 2">DSM 16996</strain>
    </source>
</reference>
<dbReference type="AlphaFoldDB" id="A0A2S6N5J6"/>
<organism evidence="1 2">
    <name type="scientific">Rhodoblastus sphagnicola</name>
    <dbReference type="NCBI Taxonomy" id="333368"/>
    <lineage>
        <taxon>Bacteria</taxon>
        <taxon>Pseudomonadati</taxon>
        <taxon>Pseudomonadota</taxon>
        <taxon>Alphaproteobacteria</taxon>
        <taxon>Hyphomicrobiales</taxon>
        <taxon>Rhodoblastaceae</taxon>
        <taxon>Rhodoblastus</taxon>
    </lineage>
</organism>
<dbReference type="OrthoDB" id="7189296at2"/>
<proteinExistence type="predicted"/>
<evidence type="ECO:0000313" key="2">
    <source>
        <dbReference type="Proteomes" id="UP000239089"/>
    </source>
</evidence>
<evidence type="ECO:0008006" key="3">
    <source>
        <dbReference type="Google" id="ProtNLM"/>
    </source>
</evidence>
<name>A0A2S6N5J6_9HYPH</name>
<dbReference type="RefSeq" id="WP_104508596.1">
    <property type="nucleotide sequence ID" value="NZ_JACIGC010000003.1"/>
</dbReference>
<comment type="caution">
    <text evidence="1">The sequence shown here is derived from an EMBL/GenBank/DDBJ whole genome shotgun (WGS) entry which is preliminary data.</text>
</comment>
<dbReference type="Proteomes" id="UP000239089">
    <property type="component" value="Unassembled WGS sequence"/>
</dbReference>